<sequence>MLNDGTTVRAPPAAPAKVPEIEMDYDCDVYEPAEDTYLFLDALQDELPFLVDRKPGVCVEIGCGSGAVFVYLSTALQERNHHAMYIATDINPLAIDVAHRTATINGTRTFDLVRTDLVSCLESRLAGQVDVLLFNPPYVPTPSEEVGSTGIEAAWAGGINGREVIDRLLPKIPGLMSPTGVFYMVVVIENKPKEIAAIMAKHGFTTTVVRSTQARNERLSILKFVRSDSTSA</sequence>
<dbReference type="PANTHER" id="PTHR45875:SF1">
    <property type="entry name" value="METHYLTRANSFERASE N6AMT1"/>
    <property type="match status" value="1"/>
</dbReference>
<name>A0AAV2YKG7_9STRA</name>
<evidence type="ECO:0000256" key="2">
    <source>
        <dbReference type="ARBA" id="ARBA00006149"/>
    </source>
</evidence>
<dbReference type="InterPro" id="IPR007848">
    <property type="entry name" value="Small_mtfrase_dom"/>
</dbReference>
<proteinExistence type="inferred from homology"/>
<evidence type="ECO:0000256" key="6">
    <source>
        <dbReference type="ARBA" id="ARBA00023242"/>
    </source>
</evidence>
<reference evidence="8" key="2">
    <citation type="journal article" date="2023" name="Microbiol Resour">
        <title>Decontamination and Annotation of the Draft Genome Sequence of the Oomycete Lagenidium giganteum ARSEF 373.</title>
        <authorList>
            <person name="Morgan W.R."/>
            <person name="Tartar A."/>
        </authorList>
    </citation>
    <scope>NUCLEOTIDE SEQUENCE</scope>
    <source>
        <strain evidence="8">ARSEF 373</strain>
    </source>
</reference>
<keyword evidence="6" id="KW-0539">Nucleus</keyword>
<dbReference type="SUPFAM" id="SSF53335">
    <property type="entry name" value="S-adenosyl-L-methionine-dependent methyltransferases"/>
    <property type="match status" value="1"/>
</dbReference>
<dbReference type="Pfam" id="PF05175">
    <property type="entry name" value="MTS"/>
    <property type="match status" value="1"/>
</dbReference>
<keyword evidence="5" id="KW-0949">S-adenosyl-L-methionine</keyword>
<dbReference type="AlphaFoldDB" id="A0AAV2YKG7"/>
<dbReference type="InterPro" id="IPR004557">
    <property type="entry name" value="PrmC-related"/>
</dbReference>
<evidence type="ECO:0000313" key="9">
    <source>
        <dbReference type="Proteomes" id="UP001146120"/>
    </source>
</evidence>
<dbReference type="Gene3D" id="3.40.50.150">
    <property type="entry name" value="Vaccinia Virus protein VP39"/>
    <property type="match status" value="1"/>
</dbReference>
<comment type="caution">
    <text evidence="8">The sequence shown here is derived from an EMBL/GenBank/DDBJ whole genome shotgun (WGS) entry which is preliminary data.</text>
</comment>
<comment type="subcellular location">
    <subcellularLocation>
        <location evidence="1">Nucleus</location>
    </subcellularLocation>
</comment>
<dbReference type="InterPro" id="IPR052190">
    <property type="entry name" value="Euk-Arch_PrmC-MTase"/>
</dbReference>
<dbReference type="GO" id="GO:0008276">
    <property type="term" value="F:protein methyltransferase activity"/>
    <property type="evidence" value="ECO:0007669"/>
    <property type="project" value="TreeGrafter"/>
</dbReference>
<dbReference type="GO" id="GO:0035657">
    <property type="term" value="C:eRF1 methyltransferase complex"/>
    <property type="evidence" value="ECO:0007669"/>
    <property type="project" value="TreeGrafter"/>
</dbReference>
<evidence type="ECO:0000256" key="4">
    <source>
        <dbReference type="ARBA" id="ARBA00022679"/>
    </source>
</evidence>
<evidence type="ECO:0000259" key="7">
    <source>
        <dbReference type="Pfam" id="PF05175"/>
    </source>
</evidence>
<dbReference type="Proteomes" id="UP001146120">
    <property type="component" value="Unassembled WGS sequence"/>
</dbReference>
<keyword evidence="9" id="KW-1185">Reference proteome</keyword>
<protein>
    <recommendedName>
        <fullName evidence="7">Methyltransferase small domain-containing protein</fullName>
    </recommendedName>
</protein>
<dbReference type="InterPro" id="IPR029063">
    <property type="entry name" value="SAM-dependent_MTases_sf"/>
</dbReference>
<accession>A0AAV2YKG7</accession>
<comment type="similarity">
    <text evidence="2">Belongs to the eukaryotic/archaeal PrmC-related family.</text>
</comment>
<reference evidence="8" key="1">
    <citation type="submission" date="2022-11" db="EMBL/GenBank/DDBJ databases">
        <authorList>
            <person name="Morgan W.R."/>
            <person name="Tartar A."/>
        </authorList>
    </citation>
    <scope>NUCLEOTIDE SEQUENCE</scope>
    <source>
        <strain evidence="8">ARSEF 373</strain>
    </source>
</reference>
<gene>
    <name evidence="8" type="ORF">N0F65_003255</name>
</gene>
<evidence type="ECO:0000313" key="8">
    <source>
        <dbReference type="EMBL" id="DAZ94391.1"/>
    </source>
</evidence>
<evidence type="ECO:0000256" key="1">
    <source>
        <dbReference type="ARBA" id="ARBA00004123"/>
    </source>
</evidence>
<dbReference type="GO" id="GO:0008757">
    <property type="term" value="F:S-adenosylmethionine-dependent methyltransferase activity"/>
    <property type="evidence" value="ECO:0007669"/>
    <property type="project" value="TreeGrafter"/>
</dbReference>
<dbReference type="PANTHER" id="PTHR45875">
    <property type="entry name" value="METHYLTRANSFERASE N6AMT1"/>
    <property type="match status" value="1"/>
</dbReference>
<organism evidence="8 9">
    <name type="scientific">Lagenidium giganteum</name>
    <dbReference type="NCBI Taxonomy" id="4803"/>
    <lineage>
        <taxon>Eukaryota</taxon>
        <taxon>Sar</taxon>
        <taxon>Stramenopiles</taxon>
        <taxon>Oomycota</taxon>
        <taxon>Peronosporomycetes</taxon>
        <taxon>Pythiales</taxon>
        <taxon>Pythiaceae</taxon>
    </lineage>
</organism>
<dbReference type="PROSITE" id="PS00092">
    <property type="entry name" value="N6_MTASE"/>
    <property type="match status" value="1"/>
</dbReference>
<feature type="domain" description="Methyltransferase small" evidence="7">
    <location>
        <begin position="46"/>
        <end position="139"/>
    </location>
</feature>
<keyword evidence="3" id="KW-0489">Methyltransferase</keyword>
<dbReference type="NCBIfam" id="TIGR00537">
    <property type="entry name" value="hemK_rel_arch"/>
    <property type="match status" value="1"/>
</dbReference>
<dbReference type="InterPro" id="IPR002052">
    <property type="entry name" value="DNA_methylase_N6_adenine_CS"/>
</dbReference>
<dbReference type="GO" id="GO:0003676">
    <property type="term" value="F:nucleic acid binding"/>
    <property type="evidence" value="ECO:0007669"/>
    <property type="project" value="InterPro"/>
</dbReference>
<dbReference type="FunFam" id="3.40.50.150:FF:000077">
    <property type="entry name" value="HemK methyltransferase family member 2"/>
    <property type="match status" value="1"/>
</dbReference>
<evidence type="ECO:0000256" key="3">
    <source>
        <dbReference type="ARBA" id="ARBA00022603"/>
    </source>
</evidence>
<keyword evidence="4" id="KW-0808">Transferase</keyword>
<evidence type="ECO:0000256" key="5">
    <source>
        <dbReference type="ARBA" id="ARBA00022691"/>
    </source>
</evidence>
<dbReference type="GO" id="GO:0032259">
    <property type="term" value="P:methylation"/>
    <property type="evidence" value="ECO:0007669"/>
    <property type="project" value="UniProtKB-KW"/>
</dbReference>
<dbReference type="GO" id="GO:0005634">
    <property type="term" value="C:nucleus"/>
    <property type="evidence" value="ECO:0007669"/>
    <property type="project" value="UniProtKB-SubCell"/>
</dbReference>
<dbReference type="EMBL" id="DAKRPA010000253">
    <property type="protein sequence ID" value="DAZ94391.1"/>
    <property type="molecule type" value="Genomic_DNA"/>
</dbReference>